<protein>
    <submittedName>
        <fullName evidence="2">Uncharacterized protein</fullName>
    </submittedName>
</protein>
<feature type="region of interest" description="Disordered" evidence="1">
    <location>
        <begin position="65"/>
        <end position="96"/>
    </location>
</feature>
<dbReference type="Proteomes" id="UP000694428">
    <property type="component" value="Unplaced"/>
</dbReference>
<keyword evidence="3" id="KW-1185">Reference proteome</keyword>
<organism evidence="2 3">
    <name type="scientific">Pavo cristatus</name>
    <name type="common">Indian peafowl</name>
    <name type="synonym">Blue peafowl</name>
    <dbReference type="NCBI Taxonomy" id="9049"/>
    <lineage>
        <taxon>Eukaryota</taxon>
        <taxon>Metazoa</taxon>
        <taxon>Chordata</taxon>
        <taxon>Craniata</taxon>
        <taxon>Vertebrata</taxon>
        <taxon>Euteleostomi</taxon>
        <taxon>Archelosauria</taxon>
        <taxon>Archosauria</taxon>
        <taxon>Dinosauria</taxon>
        <taxon>Saurischia</taxon>
        <taxon>Theropoda</taxon>
        <taxon>Coelurosauria</taxon>
        <taxon>Aves</taxon>
        <taxon>Neognathae</taxon>
        <taxon>Galloanserae</taxon>
        <taxon>Galliformes</taxon>
        <taxon>Phasianidae</taxon>
        <taxon>Phasianinae</taxon>
        <taxon>Pavo</taxon>
    </lineage>
</organism>
<reference evidence="2" key="2">
    <citation type="submission" date="2025-09" db="UniProtKB">
        <authorList>
            <consortium name="Ensembl"/>
        </authorList>
    </citation>
    <scope>IDENTIFICATION</scope>
</reference>
<evidence type="ECO:0000256" key="1">
    <source>
        <dbReference type="SAM" id="MobiDB-lite"/>
    </source>
</evidence>
<dbReference type="AlphaFoldDB" id="A0A8C9FDH5"/>
<evidence type="ECO:0000313" key="3">
    <source>
        <dbReference type="Proteomes" id="UP000694428"/>
    </source>
</evidence>
<reference evidence="2" key="1">
    <citation type="submission" date="2025-08" db="UniProtKB">
        <authorList>
            <consortium name="Ensembl"/>
        </authorList>
    </citation>
    <scope>IDENTIFICATION</scope>
</reference>
<evidence type="ECO:0000313" key="2">
    <source>
        <dbReference type="Ensembl" id="ENSPSTP00000014395.1"/>
    </source>
</evidence>
<dbReference type="Ensembl" id="ENSPSTT00000015107.1">
    <property type="protein sequence ID" value="ENSPSTP00000014395.1"/>
    <property type="gene ID" value="ENSPSTG00000010186.1"/>
</dbReference>
<dbReference type="PANTHER" id="PTHR23313">
    <property type="entry name" value="TSEC1-RELATED"/>
    <property type="match status" value="1"/>
</dbReference>
<proteinExistence type="predicted"/>
<feature type="compositionally biased region" description="Basic and acidic residues" evidence="1">
    <location>
        <begin position="74"/>
        <end position="96"/>
    </location>
</feature>
<sequence>GVEITLLYYHIIFILANSQYSYIRRKSELENLKRAQKQAASSQSAAEVRLNRALEEAERYKAELNKLKQSNKVQKQETAETKRRTDSRFQKAAEVN</sequence>
<accession>A0A8C9FDH5</accession>
<name>A0A8C9FDH5_PAVCR</name>
<dbReference type="PANTHER" id="PTHR23313:SF0">
    <property type="entry name" value="TESTIS-EXPRESSED PROTEIN 9"/>
    <property type="match status" value="1"/>
</dbReference>